<feature type="transmembrane region" description="Helical" evidence="8">
    <location>
        <begin position="211"/>
        <end position="230"/>
    </location>
</feature>
<dbReference type="Pfam" id="PF09594">
    <property type="entry name" value="GT87"/>
    <property type="match status" value="1"/>
</dbReference>
<dbReference type="GO" id="GO:0016758">
    <property type="term" value="F:hexosyltransferase activity"/>
    <property type="evidence" value="ECO:0007669"/>
    <property type="project" value="InterPro"/>
</dbReference>
<name>A0A0B6TVA2_9CORY</name>
<keyword evidence="6 8" id="KW-0472">Membrane</keyword>
<dbReference type="KEGG" id="cmq:B840_05300"/>
<dbReference type="AlphaFoldDB" id="A0A0B6TVA2"/>
<feature type="transmembrane region" description="Helical" evidence="8">
    <location>
        <begin position="104"/>
        <end position="125"/>
    </location>
</feature>
<dbReference type="STRING" id="1224162.B840_05300"/>
<accession>A0A0B6TVA2</accession>
<dbReference type="RefSeq" id="WP_229676573.1">
    <property type="nucleotide sequence ID" value="NZ_CP007790.1"/>
</dbReference>
<feature type="transmembrane region" description="Helical" evidence="8">
    <location>
        <begin position="73"/>
        <end position="92"/>
    </location>
</feature>
<evidence type="ECO:0000313" key="10">
    <source>
        <dbReference type="Proteomes" id="UP000031928"/>
    </source>
</evidence>
<protein>
    <submittedName>
        <fullName evidence="9">Integral membrane protein</fullName>
    </submittedName>
</protein>
<evidence type="ECO:0000256" key="4">
    <source>
        <dbReference type="ARBA" id="ARBA00022692"/>
    </source>
</evidence>
<keyword evidence="3" id="KW-0808">Transferase</keyword>
<evidence type="ECO:0000256" key="3">
    <source>
        <dbReference type="ARBA" id="ARBA00022679"/>
    </source>
</evidence>
<evidence type="ECO:0000256" key="1">
    <source>
        <dbReference type="ARBA" id="ARBA00004651"/>
    </source>
</evidence>
<dbReference type="Proteomes" id="UP000031928">
    <property type="component" value="Chromosome"/>
</dbReference>
<keyword evidence="2" id="KW-1003">Cell membrane</keyword>
<evidence type="ECO:0000256" key="6">
    <source>
        <dbReference type="ARBA" id="ARBA00023136"/>
    </source>
</evidence>
<evidence type="ECO:0000313" key="9">
    <source>
        <dbReference type="EMBL" id="AJK68676.1"/>
    </source>
</evidence>
<gene>
    <name evidence="9" type="ORF">B840_05300</name>
</gene>
<evidence type="ECO:0000256" key="7">
    <source>
        <dbReference type="ARBA" id="ARBA00024033"/>
    </source>
</evidence>
<feature type="transmembrane region" description="Helical" evidence="8">
    <location>
        <begin position="310"/>
        <end position="327"/>
    </location>
</feature>
<keyword evidence="10" id="KW-1185">Reference proteome</keyword>
<evidence type="ECO:0000256" key="2">
    <source>
        <dbReference type="ARBA" id="ARBA00022475"/>
    </source>
</evidence>
<feature type="transmembrane region" description="Helical" evidence="8">
    <location>
        <begin position="356"/>
        <end position="373"/>
    </location>
</feature>
<feature type="transmembrane region" description="Helical" evidence="8">
    <location>
        <begin position="155"/>
        <end position="173"/>
    </location>
</feature>
<dbReference type="GO" id="GO:0005886">
    <property type="term" value="C:plasma membrane"/>
    <property type="evidence" value="ECO:0007669"/>
    <property type="project" value="UniProtKB-SubCell"/>
</dbReference>
<dbReference type="InterPro" id="IPR018584">
    <property type="entry name" value="GT87"/>
</dbReference>
<evidence type="ECO:0000256" key="8">
    <source>
        <dbReference type="SAM" id="Phobius"/>
    </source>
</evidence>
<organism evidence="9 10">
    <name type="scientific">Corynebacterium marinum DSM 44953</name>
    <dbReference type="NCBI Taxonomy" id="1224162"/>
    <lineage>
        <taxon>Bacteria</taxon>
        <taxon>Bacillati</taxon>
        <taxon>Actinomycetota</taxon>
        <taxon>Actinomycetes</taxon>
        <taxon>Mycobacteriales</taxon>
        <taxon>Corynebacteriaceae</taxon>
        <taxon>Corynebacterium</taxon>
    </lineage>
</organism>
<feature type="transmembrane region" description="Helical" evidence="8">
    <location>
        <begin position="285"/>
        <end position="303"/>
    </location>
</feature>
<feature type="transmembrane region" description="Helical" evidence="8">
    <location>
        <begin position="393"/>
        <end position="413"/>
    </location>
</feature>
<evidence type="ECO:0000256" key="5">
    <source>
        <dbReference type="ARBA" id="ARBA00022989"/>
    </source>
</evidence>
<dbReference type="HOGENOM" id="CLU_034641_3_0_11"/>
<feature type="transmembrane region" description="Helical" evidence="8">
    <location>
        <begin position="185"/>
        <end position="204"/>
    </location>
</feature>
<reference evidence="9 10" key="1">
    <citation type="submission" date="2014-05" db="EMBL/GenBank/DDBJ databases">
        <title>Complete genome sequence of Corynebacterium marinum DSM 44953.</title>
        <authorList>
            <person name="Schaffert L."/>
            <person name="Albersmeier A."/>
            <person name="Kalinowski J."/>
            <person name="Ruckert C."/>
        </authorList>
    </citation>
    <scope>NUCLEOTIDE SEQUENCE [LARGE SCALE GENOMIC DNA]</scope>
    <source>
        <strain evidence="9 10">DSM 44953</strain>
    </source>
</reference>
<dbReference type="EMBL" id="CP007790">
    <property type="protein sequence ID" value="AJK68676.1"/>
    <property type="molecule type" value="Genomic_DNA"/>
</dbReference>
<sequence length="420" mass="45641">MSSPDTSPKPAILPTDTILKMVTALGLVAGFGVTGRQLMITDFPVDMIIYRSGVRAFLEGGEMYSVPMYAGDLALPFIYPPFGALILVPLSIFDVIHSDLAGDIMIMVSSALIIACLWFVLGAVARGSVDKLSLAALTAATWPVALLIEPVWLNSGFAQINVVIMALVILDLVPRKRFLPQGSLIGIAAAIKITPLAMLLFFLLRRDFRAILVAGASALLATGVAALIRWDATVDYFSTVLLGMGTDSEFGVSTVYQSNSSLKGMLMRWWTSDAALDANSTLTNVIWLVAALLTIVLGGWLMVALFRRDMLVDAALVNALIMLLISPVSWSHHWIWLTLILPVLAWRCLTVLRAPVALSALVFTWAALVLTQPPKWWYGDAIDVHYLTGVEKFLVSDFVWLGIAVLVAWAFALRRVKPAG</sequence>
<comment type="similarity">
    <text evidence="7">Belongs to the glycosyltransferase 87 family.</text>
</comment>
<proteinExistence type="inferred from homology"/>
<keyword evidence="4 8" id="KW-0812">Transmembrane</keyword>
<keyword evidence="5 8" id="KW-1133">Transmembrane helix</keyword>
<comment type="subcellular location">
    <subcellularLocation>
        <location evidence="1">Cell membrane</location>
        <topology evidence="1">Multi-pass membrane protein</topology>
    </subcellularLocation>
</comment>